<keyword evidence="4 5" id="KW-0472">Membrane</keyword>
<evidence type="ECO:0000256" key="2">
    <source>
        <dbReference type="ARBA" id="ARBA00022692"/>
    </source>
</evidence>
<keyword evidence="7" id="KW-0547">Nucleotide-binding</keyword>
<dbReference type="Proteomes" id="UP001054945">
    <property type="component" value="Unassembled WGS sequence"/>
</dbReference>
<evidence type="ECO:0000313" key="8">
    <source>
        <dbReference type="Proteomes" id="UP001054945"/>
    </source>
</evidence>
<keyword evidence="7" id="KW-0067">ATP-binding</keyword>
<name>A0AAV4SQF8_CAEEX</name>
<dbReference type="AlphaFoldDB" id="A0AAV4SQF8"/>
<evidence type="ECO:0000256" key="1">
    <source>
        <dbReference type="ARBA" id="ARBA00004141"/>
    </source>
</evidence>
<keyword evidence="8" id="KW-1185">Reference proteome</keyword>
<comment type="caution">
    <text evidence="7">The sequence shown here is derived from an EMBL/GenBank/DDBJ whole genome shotgun (WGS) entry which is preliminary data.</text>
</comment>
<evidence type="ECO:0000259" key="6">
    <source>
        <dbReference type="Pfam" id="PF12698"/>
    </source>
</evidence>
<dbReference type="GO" id="GO:0016020">
    <property type="term" value="C:membrane"/>
    <property type="evidence" value="ECO:0007669"/>
    <property type="project" value="UniProtKB-SubCell"/>
</dbReference>
<keyword evidence="3 5" id="KW-1133">Transmembrane helix</keyword>
<protein>
    <submittedName>
        <fullName evidence="7">ATP-binding cassette sub-family A member 17</fullName>
    </submittedName>
</protein>
<evidence type="ECO:0000256" key="3">
    <source>
        <dbReference type="ARBA" id="ARBA00022989"/>
    </source>
</evidence>
<dbReference type="InterPro" id="IPR013525">
    <property type="entry name" value="ABC2_TM"/>
</dbReference>
<sequence>MQYTLHCLHFTDNTVCYVCPLCFSGAHSEAIGTSLLLMLLYGLSAIPFSYLVSFLFKKGNTGYAFTIGIVSVIGVALCSIIKAFQVVGIDRNEINVKVNKALWAFRIFPTFSLASAFSSLYATAFDNALCESMPADELQMYCEISTGPSRKGTLDKCCKNICKDDCLKYVYPITWDPNSCGRDVFFPFH</sequence>
<comment type="subcellular location">
    <subcellularLocation>
        <location evidence="1">Membrane</location>
        <topology evidence="1">Multi-pass membrane protein</topology>
    </subcellularLocation>
</comment>
<keyword evidence="2 5" id="KW-0812">Transmembrane</keyword>
<dbReference type="EMBL" id="BPLR01010065">
    <property type="protein sequence ID" value="GIY36583.1"/>
    <property type="molecule type" value="Genomic_DNA"/>
</dbReference>
<feature type="transmembrane region" description="Helical" evidence="5">
    <location>
        <begin position="35"/>
        <end position="56"/>
    </location>
</feature>
<evidence type="ECO:0000256" key="4">
    <source>
        <dbReference type="ARBA" id="ARBA00023136"/>
    </source>
</evidence>
<feature type="transmembrane region" description="Helical" evidence="5">
    <location>
        <begin position="62"/>
        <end position="81"/>
    </location>
</feature>
<dbReference type="Pfam" id="PF12698">
    <property type="entry name" value="ABC2_membrane_3"/>
    <property type="match status" value="1"/>
</dbReference>
<evidence type="ECO:0000256" key="5">
    <source>
        <dbReference type="SAM" id="Phobius"/>
    </source>
</evidence>
<dbReference type="GO" id="GO:0140359">
    <property type="term" value="F:ABC-type transporter activity"/>
    <property type="evidence" value="ECO:0007669"/>
    <property type="project" value="InterPro"/>
</dbReference>
<accession>A0AAV4SQF8</accession>
<proteinExistence type="predicted"/>
<gene>
    <name evidence="7" type="primary">Abca17_13</name>
    <name evidence="7" type="ORF">CEXT_504251</name>
</gene>
<organism evidence="7 8">
    <name type="scientific">Caerostris extrusa</name>
    <name type="common">Bark spider</name>
    <name type="synonym">Caerostris bankana</name>
    <dbReference type="NCBI Taxonomy" id="172846"/>
    <lineage>
        <taxon>Eukaryota</taxon>
        <taxon>Metazoa</taxon>
        <taxon>Ecdysozoa</taxon>
        <taxon>Arthropoda</taxon>
        <taxon>Chelicerata</taxon>
        <taxon>Arachnida</taxon>
        <taxon>Araneae</taxon>
        <taxon>Araneomorphae</taxon>
        <taxon>Entelegynae</taxon>
        <taxon>Araneoidea</taxon>
        <taxon>Araneidae</taxon>
        <taxon>Caerostris</taxon>
    </lineage>
</organism>
<feature type="domain" description="ABC-2 type transporter transmembrane" evidence="6">
    <location>
        <begin position="21"/>
        <end position="124"/>
    </location>
</feature>
<dbReference type="GO" id="GO:0005524">
    <property type="term" value="F:ATP binding"/>
    <property type="evidence" value="ECO:0007669"/>
    <property type="project" value="UniProtKB-KW"/>
</dbReference>
<evidence type="ECO:0000313" key="7">
    <source>
        <dbReference type="EMBL" id="GIY36583.1"/>
    </source>
</evidence>
<reference evidence="7 8" key="1">
    <citation type="submission" date="2021-06" db="EMBL/GenBank/DDBJ databases">
        <title>Caerostris extrusa draft genome.</title>
        <authorList>
            <person name="Kono N."/>
            <person name="Arakawa K."/>
        </authorList>
    </citation>
    <scope>NUCLEOTIDE SEQUENCE [LARGE SCALE GENOMIC DNA]</scope>
</reference>
<feature type="transmembrane region" description="Helical" evidence="5">
    <location>
        <begin position="102"/>
        <end position="124"/>
    </location>
</feature>